<dbReference type="SUPFAM" id="SSF52058">
    <property type="entry name" value="L domain-like"/>
    <property type="match status" value="1"/>
</dbReference>
<accession>A0A0N4XJ93</accession>
<gene>
    <name evidence="1" type="ORF">NBR_LOCUS2596</name>
</gene>
<sequence>MIKDCSECAVPKPLRNLNSMIGCEVFYGNIVLQGGTLLPPREALKPFSVIGCIVVKKSQVENLDFLRNLQKVEKPDWACKNGE</sequence>
<evidence type="ECO:0000313" key="2">
    <source>
        <dbReference type="Proteomes" id="UP000271162"/>
    </source>
</evidence>
<dbReference type="AlphaFoldDB" id="A0A0N4XJ93"/>
<proteinExistence type="predicted"/>
<name>A0A0N4XJ93_NIPBR</name>
<organism evidence="3">
    <name type="scientific">Nippostrongylus brasiliensis</name>
    <name type="common">Rat hookworm</name>
    <dbReference type="NCBI Taxonomy" id="27835"/>
    <lineage>
        <taxon>Eukaryota</taxon>
        <taxon>Metazoa</taxon>
        <taxon>Ecdysozoa</taxon>
        <taxon>Nematoda</taxon>
        <taxon>Chromadorea</taxon>
        <taxon>Rhabditida</taxon>
        <taxon>Rhabditina</taxon>
        <taxon>Rhabditomorpha</taxon>
        <taxon>Strongyloidea</taxon>
        <taxon>Heligmosomidae</taxon>
        <taxon>Nippostrongylus</taxon>
    </lineage>
</organism>
<evidence type="ECO:0000313" key="3">
    <source>
        <dbReference type="WBParaSite" id="NBR_0000259501-mRNA-1"/>
    </source>
</evidence>
<reference evidence="1 2" key="2">
    <citation type="submission" date="2018-11" db="EMBL/GenBank/DDBJ databases">
        <authorList>
            <consortium name="Pathogen Informatics"/>
        </authorList>
    </citation>
    <scope>NUCLEOTIDE SEQUENCE [LARGE SCALE GENOMIC DNA]</scope>
</reference>
<reference evidence="3" key="1">
    <citation type="submission" date="2017-02" db="UniProtKB">
        <authorList>
            <consortium name="WormBaseParasite"/>
        </authorList>
    </citation>
    <scope>IDENTIFICATION</scope>
</reference>
<dbReference type="EMBL" id="UYSL01003097">
    <property type="protein sequence ID" value="VDL66185.1"/>
    <property type="molecule type" value="Genomic_DNA"/>
</dbReference>
<keyword evidence="2" id="KW-1185">Reference proteome</keyword>
<dbReference type="Proteomes" id="UP000271162">
    <property type="component" value="Unassembled WGS sequence"/>
</dbReference>
<protein>
    <submittedName>
        <fullName evidence="3">Recep_L_domain domain-containing protein</fullName>
    </submittedName>
</protein>
<evidence type="ECO:0000313" key="1">
    <source>
        <dbReference type="EMBL" id="VDL66185.1"/>
    </source>
</evidence>
<dbReference type="WBParaSite" id="NBR_0000259501-mRNA-1">
    <property type="protein sequence ID" value="NBR_0000259501-mRNA-1"/>
    <property type="gene ID" value="NBR_0000259501"/>
</dbReference>